<dbReference type="Pfam" id="PF00515">
    <property type="entry name" value="TPR_1"/>
    <property type="match status" value="1"/>
</dbReference>
<protein>
    <submittedName>
        <fullName evidence="5">TPR domain protein</fullName>
    </submittedName>
</protein>
<dbReference type="SMART" id="SM00028">
    <property type="entry name" value="TPR"/>
    <property type="match status" value="4"/>
</dbReference>
<proteinExistence type="predicted"/>
<dbReference type="PROSITE" id="PS50293">
    <property type="entry name" value="TPR_REGION"/>
    <property type="match status" value="2"/>
</dbReference>
<organism evidence="5 6">
    <name type="scientific">Saccharolobus shibatae</name>
    <dbReference type="NCBI Taxonomy" id="2286"/>
    <lineage>
        <taxon>Archaea</taxon>
        <taxon>Thermoproteota</taxon>
        <taxon>Thermoprotei</taxon>
        <taxon>Sulfolobales</taxon>
        <taxon>Sulfolobaceae</taxon>
        <taxon>Saccharolobus</taxon>
    </lineage>
</organism>
<keyword evidence="2 3" id="KW-0802">TPR repeat</keyword>
<evidence type="ECO:0000313" key="5">
    <source>
        <dbReference type="EMBL" id="QXJ31235.1"/>
    </source>
</evidence>
<feature type="repeat" description="TPR" evidence="3">
    <location>
        <begin position="110"/>
        <end position="143"/>
    </location>
</feature>
<feature type="repeat" description="TPR" evidence="3">
    <location>
        <begin position="31"/>
        <end position="64"/>
    </location>
</feature>
<dbReference type="Proteomes" id="UP000693941">
    <property type="component" value="Chromosome"/>
</dbReference>
<evidence type="ECO:0000256" key="2">
    <source>
        <dbReference type="ARBA" id="ARBA00022803"/>
    </source>
</evidence>
<evidence type="ECO:0000313" key="6">
    <source>
        <dbReference type="Proteomes" id="UP000693941"/>
    </source>
</evidence>
<sequence>MSEILELINKGKYSEALKRIKEKIEQKKDDPELYYLMGLVYFKAGKYKRAIDSLSKAIRLKRDEAKYHCLLGYSLYGEGYANGDEKLIRRALKELQLSVEIDKDIPNKEKEYHYYMANILYELEDYEKALKEVNEALKFDNSPEVHKLKGDILFQLKKYNEAIEEYRTNLNDDKNLYAIAYTYFTIGKYDQALEYYDRAIGVNPEDPYHYEGKARTLIFMGKINEAYEAIKKAIDIDPDNPYIKLTEVEVLAEIDERRATKDLTEYLEETEEYREVICEESNERKFKEETRELIEKILVKFC</sequence>
<dbReference type="InterPro" id="IPR051685">
    <property type="entry name" value="Ycf3/AcsC/BcsC/TPR_MFPF"/>
</dbReference>
<evidence type="ECO:0000256" key="4">
    <source>
        <dbReference type="SAM" id="Coils"/>
    </source>
</evidence>
<dbReference type="InterPro" id="IPR019734">
    <property type="entry name" value="TPR_rpt"/>
</dbReference>
<name>A0A8F5BTQ8_9CREN</name>
<dbReference type="PROSITE" id="PS50005">
    <property type="entry name" value="TPR"/>
    <property type="match status" value="4"/>
</dbReference>
<dbReference type="Pfam" id="PF13414">
    <property type="entry name" value="TPR_11"/>
    <property type="match status" value="1"/>
</dbReference>
<accession>A0A8F5BTQ8</accession>
<evidence type="ECO:0000256" key="1">
    <source>
        <dbReference type="ARBA" id="ARBA00022737"/>
    </source>
</evidence>
<feature type="repeat" description="TPR" evidence="3">
    <location>
        <begin position="207"/>
        <end position="240"/>
    </location>
</feature>
<keyword evidence="4" id="KW-0175">Coiled coil</keyword>
<dbReference type="Pfam" id="PF13181">
    <property type="entry name" value="TPR_8"/>
    <property type="match status" value="1"/>
</dbReference>
<dbReference type="RefSeq" id="WP_218261254.1">
    <property type="nucleotide sequence ID" value="NZ_CP077715.1"/>
</dbReference>
<dbReference type="AlphaFoldDB" id="A0A8F5BTQ8"/>
<gene>
    <name evidence="5" type="ORF">J5U21_00885</name>
</gene>
<dbReference type="PANTHER" id="PTHR44943:SF8">
    <property type="entry name" value="TPR REPEAT-CONTAINING PROTEIN MJ0263"/>
    <property type="match status" value="1"/>
</dbReference>
<feature type="coiled-coil region" evidence="4">
    <location>
        <begin position="116"/>
        <end position="176"/>
    </location>
</feature>
<reference evidence="5" key="1">
    <citation type="journal article" date="2021" name="Environ. Microbiol.">
        <title>New insights into the diversity and evolution of the archaeal mobilome from three complete genomes of Saccharolobus shibatae.</title>
        <authorList>
            <person name="Medvedeva S."/>
            <person name="Brandt D."/>
            <person name="Cvirkaite-Krupovic V."/>
            <person name="Liu Y."/>
            <person name="Severinov K."/>
            <person name="Ishino S."/>
            <person name="Ishino Y."/>
            <person name="Prangishvili D."/>
            <person name="Kalinowski J."/>
            <person name="Krupovic M."/>
        </authorList>
    </citation>
    <scope>NUCLEOTIDE SEQUENCE</scope>
    <source>
        <strain evidence="5">BEU9</strain>
    </source>
</reference>
<dbReference type="GeneID" id="65559407"/>
<dbReference type="EMBL" id="CP077715">
    <property type="protein sequence ID" value="QXJ31235.1"/>
    <property type="molecule type" value="Genomic_DNA"/>
</dbReference>
<keyword evidence="1" id="KW-0677">Repeat</keyword>
<feature type="repeat" description="TPR" evidence="3">
    <location>
        <begin position="173"/>
        <end position="206"/>
    </location>
</feature>
<dbReference type="Pfam" id="PF12895">
    <property type="entry name" value="ANAPC3"/>
    <property type="match status" value="1"/>
</dbReference>
<evidence type="ECO:0000256" key="3">
    <source>
        <dbReference type="PROSITE-ProRule" id="PRU00339"/>
    </source>
</evidence>
<dbReference type="PANTHER" id="PTHR44943">
    <property type="entry name" value="CELLULOSE SYNTHASE OPERON PROTEIN C"/>
    <property type="match status" value="1"/>
</dbReference>